<reference evidence="2" key="2">
    <citation type="submission" date="2021-09" db="EMBL/GenBank/DDBJ databases">
        <authorList>
            <person name="Jia N."/>
            <person name="Wang J."/>
            <person name="Shi W."/>
            <person name="Du L."/>
            <person name="Sun Y."/>
            <person name="Zhan W."/>
            <person name="Jiang J."/>
            <person name="Wang Q."/>
            <person name="Zhang B."/>
            <person name="Ji P."/>
            <person name="Sakyi L.B."/>
            <person name="Cui X."/>
            <person name="Yuan T."/>
            <person name="Jiang B."/>
            <person name="Yang W."/>
            <person name="Lam T.T.-Y."/>
            <person name="Chang Q."/>
            <person name="Ding S."/>
            <person name="Wang X."/>
            <person name="Zhu J."/>
            <person name="Ruan X."/>
            <person name="Zhao L."/>
            <person name="Wei J."/>
            <person name="Que T."/>
            <person name="Du C."/>
            <person name="Cheng J."/>
            <person name="Dai P."/>
            <person name="Han X."/>
            <person name="Huang E."/>
            <person name="Gao Y."/>
            <person name="Liu J."/>
            <person name="Shao H."/>
            <person name="Ye R."/>
            <person name="Li L."/>
            <person name="Wei W."/>
            <person name="Wang X."/>
            <person name="Wang C."/>
            <person name="Huo Q."/>
            <person name="Li W."/>
            <person name="Guo W."/>
            <person name="Chen H."/>
            <person name="Chen S."/>
            <person name="Zhou L."/>
            <person name="Zhou L."/>
            <person name="Ni X."/>
            <person name="Tian J."/>
            <person name="Zhou Y."/>
            <person name="Sheng Y."/>
            <person name="Liu T."/>
            <person name="Pan Y."/>
            <person name="Xia L."/>
            <person name="Li J."/>
            <person name="Zhao F."/>
            <person name="Cao W."/>
        </authorList>
    </citation>
    <scope>NUCLEOTIDE SEQUENCE</scope>
    <source>
        <strain evidence="2">Rmic-2018</strain>
        <tissue evidence="2">Larvae</tissue>
    </source>
</reference>
<dbReference type="AlphaFoldDB" id="A0A9J6F0U6"/>
<comment type="caution">
    <text evidence="2">The sequence shown here is derived from an EMBL/GenBank/DDBJ whole genome shotgun (WGS) entry which is preliminary data.</text>
</comment>
<evidence type="ECO:0000256" key="1">
    <source>
        <dbReference type="SAM" id="MobiDB-lite"/>
    </source>
</evidence>
<dbReference type="EMBL" id="JABSTU010000001">
    <property type="protein sequence ID" value="KAH8040382.1"/>
    <property type="molecule type" value="Genomic_DNA"/>
</dbReference>
<reference evidence="2" key="1">
    <citation type="journal article" date="2020" name="Cell">
        <title>Large-Scale Comparative Analyses of Tick Genomes Elucidate Their Genetic Diversity and Vector Capacities.</title>
        <authorList>
            <consortium name="Tick Genome and Microbiome Consortium (TIGMIC)"/>
            <person name="Jia N."/>
            <person name="Wang J."/>
            <person name="Shi W."/>
            <person name="Du L."/>
            <person name="Sun Y."/>
            <person name="Zhan W."/>
            <person name="Jiang J.F."/>
            <person name="Wang Q."/>
            <person name="Zhang B."/>
            <person name="Ji P."/>
            <person name="Bell-Sakyi L."/>
            <person name="Cui X.M."/>
            <person name="Yuan T.T."/>
            <person name="Jiang B.G."/>
            <person name="Yang W.F."/>
            <person name="Lam T.T."/>
            <person name="Chang Q.C."/>
            <person name="Ding S.J."/>
            <person name="Wang X.J."/>
            <person name="Zhu J.G."/>
            <person name="Ruan X.D."/>
            <person name="Zhao L."/>
            <person name="Wei J.T."/>
            <person name="Ye R.Z."/>
            <person name="Que T.C."/>
            <person name="Du C.H."/>
            <person name="Zhou Y.H."/>
            <person name="Cheng J.X."/>
            <person name="Dai P.F."/>
            <person name="Guo W.B."/>
            <person name="Han X.H."/>
            <person name="Huang E.J."/>
            <person name="Li L.F."/>
            <person name="Wei W."/>
            <person name="Gao Y.C."/>
            <person name="Liu J.Z."/>
            <person name="Shao H.Z."/>
            <person name="Wang X."/>
            <person name="Wang C.C."/>
            <person name="Yang T.C."/>
            <person name="Huo Q.B."/>
            <person name="Li W."/>
            <person name="Chen H.Y."/>
            <person name="Chen S.E."/>
            <person name="Zhou L.G."/>
            <person name="Ni X.B."/>
            <person name="Tian J.H."/>
            <person name="Sheng Y."/>
            <person name="Liu T."/>
            <person name="Pan Y.S."/>
            <person name="Xia L.Y."/>
            <person name="Li J."/>
            <person name="Zhao F."/>
            <person name="Cao W.C."/>
        </authorList>
    </citation>
    <scope>NUCLEOTIDE SEQUENCE</scope>
    <source>
        <strain evidence="2">Rmic-2018</strain>
    </source>
</reference>
<dbReference type="Proteomes" id="UP000821866">
    <property type="component" value="Chromosome 1"/>
</dbReference>
<keyword evidence="3" id="KW-1185">Reference proteome</keyword>
<accession>A0A9J6F0U6</accession>
<name>A0A9J6F0U6_RHIMP</name>
<organism evidence="2 3">
    <name type="scientific">Rhipicephalus microplus</name>
    <name type="common">Cattle tick</name>
    <name type="synonym">Boophilus microplus</name>
    <dbReference type="NCBI Taxonomy" id="6941"/>
    <lineage>
        <taxon>Eukaryota</taxon>
        <taxon>Metazoa</taxon>
        <taxon>Ecdysozoa</taxon>
        <taxon>Arthropoda</taxon>
        <taxon>Chelicerata</taxon>
        <taxon>Arachnida</taxon>
        <taxon>Acari</taxon>
        <taxon>Parasitiformes</taxon>
        <taxon>Ixodida</taxon>
        <taxon>Ixodoidea</taxon>
        <taxon>Ixodidae</taxon>
        <taxon>Rhipicephalinae</taxon>
        <taxon>Rhipicephalus</taxon>
        <taxon>Boophilus</taxon>
    </lineage>
</organism>
<evidence type="ECO:0000313" key="3">
    <source>
        <dbReference type="Proteomes" id="UP000821866"/>
    </source>
</evidence>
<proteinExistence type="predicted"/>
<gene>
    <name evidence="2" type="ORF">HPB51_010162</name>
</gene>
<evidence type="ECO:0000313" key="2">
    <source>
        <dbReference type="EMBL" id="KAH8040382.1"/>
    </source>
</evidence>
<feature type="region of interest" description="Disordered" evidence="1">
    <location>
        <begin position="1"/>
        <end position="27"/>
    </location>
</feature>
<sequence length="100" mass="10953">MVVGIKRNAEPAQRTRHPSSPRSGKQASFIARPAVCHGIVCLILDRPPFRPLLLSSPQKRRCRQNFETVSLLSFALSEAVILEFPSQPKPAAAPDGPLAR</sequence>
<protein>
    <submittedName>
        <fullName evidence="2">Uncharacterized protein</fullName>
    </submittedName>
</protein>